<keyword evidence="14" id="KW-0175">Coiled coil</keyword>
<keyword evidence="13 15" id="KW-0472">Membrane</keyword>
<feature type="transmembrane region" description="Helical" evidence="15">
    <location>
        <begin position="314"/>
        <end position="336"/>
    </location>
</feature>
<evidence type="ECO:0000256" key="3">
    <source>
        <dbReference type="ARBA" id="ARBA00012438"/>
    </source>
</evidence>
<keyword evidence="11 15" id="KW-1133">Transmembrane helix</keyword>
<keyword evidence="7 15" id="KW-0812">Transmembrane</keyword>
<evidence type="ECO:0000256" key="5">
    <source>
        <dbReference type="ARBA" id="ARBA00022553"/>
    </source>
</evidence>
<dbReference type="Pfam" id="PF00512">
    <property type="entry name" value="HisKA"/>
    <property type="match status" value="1"/>
</dbReference>
<dbReference type="InterPro" id="IPR005467">
    <property type="entry name" value="His_kinase_dom"/>
</dbReference>
<feature type="coiled-coil region" evidence="14">
    <location>
        <begin position="585"/>
        <end position="616"/>
    </location>
</feature>
<evidence type="ECO:0000256" key="12">
    <source>
        <dbReference type="ARBA" id="ARBA00023012"/>
    </source>
</evidence>
<organism evidence="17 18">
    <name type="scientific">Bacillus taeanensis</name>
    <dbReference type="NCBI Taxonomy" id="273032"/>
    <lineage>
        <taxon>Bacteria</taxon>
        <taxon>Bacillati</taxon>
        <taxon>Bacillota</taxon>
        <taxon>Bacilli</taxon>
        <taxon>Bacillales</taxon>
        <taxon>Bacillaceae</taxon>
        <taxon>Bacillus</taxon>
    </lineage>
</organism>
<evidence type="ECO:0000256" key="1">
    <source>
        <dbReference type="ARBA" id="ARBA00000085"/>
    </source>
</evidence>
<comment type="catalytic activity">
    <reaction evidence="1">
        <text>ATP + protein L-histidine = ADP + protein N-phospho-L-histidine.</text>
        <dbReference type="EC" id="2.7.13.3"/>
    </reaction>
</comment>
<accession>A0A366XYR7</accession>
<dbReference type="Proteomes" id="UP000253314">
    <property type="component" value="Unassembled WGS sequence"/>
</dbReference>
<feature type="transmembrane region" description="Helical" evidence="15">
    <location>
        <begin position="415"/>
        <end position="433"/>
    </location>
</feature>
<name>A0A366XYR7_9BACI</name>
<dbReference type="SMART" id="SM00388">
    <property type="entry name" value="HisKA"/>
    <property type="match status" value="1"/>
</dbReference>
<dbReference type="GO" id="GO:0005524">
    <property type="term" value="F:ATP binding"/>
    <property type="evidence" value="ECO:0007669"/>
    <property type="project" value="UniProtKB-KW"/>
</dbReference>
<feature type="transmembrane region" description="Helical" evidence="15">
    <location>
        <begin position="351"/>
        <end position="371"/>
    </location>
</feature>
<feature type="transmembrane region" description="Helical" evidence="15">
    <location>
        <begin position="273"/>
        <end position="293"/>
    </location>
</feature>
<dbReference type="FunFam" id="3.30.565.10:FF:000013">
    <property type="entry name" value="Two-component sensor histidine kinase"/>
    <property type="match status" value="1"/>
</dbReference>
<dbReference type="AlphaFoldDB" id="A0A366XYR7"/>
<comment type="caution">
    <text evidence="17">The sequence shown here is derived from an EMBL/GenBank/DDBJ whole genome shotgun (WGS) entry which is preliminary data.</text>
</comment>
<evidence type="ECO:0000256" key="6">
    <source>
        <dbReference type="ARBA" id="ARBA00022679"/>
    </source>
</evidence>
<evidence type="ECO:0000256" key="4">
    <source>
        <dbReference type="ARBA" id="ARBA00022475"/>
    </source>
</evidence>
<evidence type="ECO:0000313" key="17">
    <source>
        <dbReference type="EMBL" id="RBW69071.1"/>
    </source>
</evidence>
<evidence type="ECO:0000256" key="15">
    <source>
        <dbReference type="SAM" id="Phobius"/>
    </source>
</evidence>
<dbReference type="SUPFAM" id="SSF55874">
    <property type="entry name" value="ATPase domain of HSP90 chaperone/DNA topoisomerase II/histidine kinase"/>
    <property type="match status" value="1"/>
</dbReference>
<proteinExistence type="predicted"/>
<keyword evidence="4" id="KW-1003">Cell membrane</keyword>
<keyword evidence="6" id="KW-0808">Transferase</keyword>
<dbReference type="GO" id="GO:0005886">
    <property type="term" value="C:plasma membrane"/>
    <property type="evidence" value="ECO:0007669"/>
    <property type="project" value="UniProtKB-SubCell"/>
</dbReference>
<dbReference type="SMART" id="SM00387">
    <property type="entry name" value="HATPase_c"/>
    <property type="match status" value="1"/>
</dbReference>
<keyword evidence="18" id="KW-1185">Reference proteome</keyword>
<evidence type="ECO:0000259" key="16">
    <source>
        <dbReference type="PROSITE" id="PS50109"/>
    </source>
</evidence>
<dbReference type="SUPFAM" id="SSF47384">
    <property type="entry name" value="Homodimeric domain of signal transducing histidine kinase"/>
    <property type="match status" value="1"/>
</dbReference>
<evidence type="ECO:0000256" key="9">
    <source>
        <dbReference type="ARBA" id="ARBA00022777"/>
    </source>
</evidence>
<feature type="transmembrane region" description="Helical" evidence="15">
    <location>
        <begin position="12"/>
        <end position="32"/>
    </location>
</feature>
<dbReference type="PROSITE" id="PS50109">
    <property type="entry name" value="HIS_KIN"/>
    <property type="match status" value="1"/>
</dbReference>
<dbReference type="Gene3D" id="1.10.287.130">
    <property type="match status" value="1"/>
</dbReference>
<dbReference type="OrthoDB" id="9792991at2"/>
<comment type="subcellular location">
    <subcellularLocation>
        <location evidence="2">Cell membrane</location>
        <topology evidence="2">Multi-pass membrane protein</topology>
    </subcellularLocation>
</comment>
<keyword evidence="8" id="KW-0547">Nucleotide-binding</keyword>
<keyword evidence="12" id="KW-0902">Two-component regulatory system</keyword>
<sequence>MAIKWKNKLPIIIFILLVAFSLNGILFTLSHLNSDLHKNYFETMQFDEELNNLINYLTLFEFNVVTPEKAKENITVTEDDIEEHRYRYGALTDQIENLKQQYEGRIQGAIDAGNEEAANTFKKERDAKIADITKNFTSDEHVREKVIKEKEQKIDEYFRELENFRPDLKRYHEAFQYYLKDVKSGEIYTNVNEKSEDKVEQAFTNQKMLFTRNYPNDTNSYLTTTDAYYMYGPTVPEVFDNLPKRSFEGIVALPAAGADFLLENYENYKMKQMVFFSYMIASLLTLITSMIVYKKFPLKEKIQLERVKPYYNLLPIDVRAVSFALAGMILLSVLTYNNHYDFYYYFNMRDFLFHVGIAVLVTAVLLTLLFIQGKLLLDTVKNMDQLKRNWQNSLLLKIYHSLQDVFLNRSVGMQFFLLLTIVFGLGFGAMIVVIEPSVIVFYGLLCLIIGLPTLVILIKRIGYFNRIFLHTTAAAHGHFEQDLPVKGKHTLARLADNVNTLKHGVKSSQKEQAKSERLKTELITNVSHDLRTPLTSIMTYTDLLKTANLENDQRDAYIEIIDRKTKRLKVLIDDLFEASKMASGNIELQKEKVDLVQLLQQALAEYSETINESSLQFRVSNPDPPLYAIVDGQKIWRVFDNLISNILKYSLENTRVYISLKEVNNQAVITFKNVTKYELGDNMDELFERFKRGDTSRHTEGSGLGLAIAKSIIDLHEGNLNIEVDGDLFKVIVILKRV</sequence>
<dbReference type="InterPro" id="IPR003661">
    <property type="entry name" value="HisK_dim/P_dom"/>
</dbReference>
<evidence type="ECO:0000256" key="10">
    <source>
        <dbReference type="ARBA" id="ARBA00022840"/>
    </source>
</evidence>
<evidence type="ECO:0000256" key="7">
    <source>
        <dbReference type="ARBA" id="ARBA00022692"/>
    </source>
</evidence>
<keyword evidence="5" id="KW-0597">Phosphoprotein</keyword>
<evidence type="ECO:0000256" key="8">
    <source>
        <dbReference type="ARBA" id="ARBA00022741"/>
    </source>
</evidence>
<evidence type="ECO:0000256" key="14">
    <source>
        <dbReference type="SAM" id="Coils"/>
    </source>
</evidence>
<protein>
    <recommendedName>
        <fullName evidence="3">histidine kinase</fullName>
        <ecNumber evidence="3">2.7.13.3</ecNumber>
    </recommendedName>
</protein>
<evidence type="ECO:0000256" key="11">
    <source>
        <dbReference type="ARBA" id="ARBA00022989"/>
    </source>
</evidence>
<dbReference type="PANTHER" id="PTHR45528:SF1">
    <property type="entry name" value="SENSOR HISTIDINE KINASE CPXA"/>
    <property type="match status" value="1"/>
</dbReference>
<dbReference type="InterPro" id="IPR004358">
    <property type="entry name" value="Sig_transdc_His_kin-like_C"/>
</dbReference>
<keyword evidence="9 17" id="KW-0418">Kinase</keyword>
<evidence type="ECO:0000256" key="2">
    <source>
        <dbReference type="ARBA" id="ARBA00004651"/>
    </source>
</evidence>
<dbReference type="InterPro" id="IPR036097">
    <property type="entry name" value="HisK_dim/P_sf"/>
</dbReference>
<dbReference type="GO" id="GO:0000155">
    <property type="term" value="F:phosphorelay sensor kinase activity"/>
    <property type="evidence" value="ECO:0007669"/>
    <property type="project" value="InterPro"/>
</dbReference>
<feature type="transmembrane region" description="Helical" evidence="15">
    <location>
        <begin position="439"/>
        <end position="458"/>
    </location>
</feature>
<evidence type="ECO:0000256" key="13">
    <source>
        <dbReference type="ARBA" id="ARBA00023136"/>
    </source>
</evidence>
<dbReference type="FunFam" id="1.10.287.130:FF:000008">
    <property type="entry name" value="Two-component sensor histidine kinase"/>
    <property type="match status" value="1"/>
</dbReference>
<dbReference type="Gene3D" id="3.30.565.10">
    <property type="entry name" value="Histidine kinase-like ATPase, C-terminal domain"/>
    <property type="match status" value="1"/>
</dbReference>
<gene>
    <name evidence="17" type="ORF">DS031_12995</name>
</gene>
<dbReference type="Pfam" id="PF02518">
    <property type="entry name" value="HATPase_c"/>
    <property type="match status" value="1"/>
</dbReference>
<evidence type="ECO:0000313" key="18">
    <source>
        <dbReference type="Proteomes" id="UP000253314"/>
    </source>
</evidence>
<dbReference type="EMBL" id="QOCW01000013">
    <property type="protein sequence ID" value="RBW69071.1"/>
    <property type="molecule type" value="Genomic_DNA"/>
</dbReference>
<dbReference type="CDD" id="cd00082">
    <property type="entry name" value="HisKA"/>
    <property type="match status" value="1"/>
</dbReference>
<keyword evidence="10" id="KW-0067">ATP-binding</keyword>
<dbReference type="PRINTS" id="PR00344">
    <property type="entry name" value="BCTRLSENSOR"/>
</dbReference>
<feature type="domain" description="Histidine kinase" evidence="16">
    <location>
        <begin position="525"/>
        <end position="738"/>
    </location>
</feature>
<reference evidence="17 18" key="1">
    <citation type="submission" date="2018-07" db="EMBL/GenBank/DDBJ databases">
        <title>Lottiidibacillus patelloidae gen. nov., sp. nov., isolated from the intestinal tract of a marine limpet and the reclassification of B. taeanensis BH030017T, B. algicola KMM 3737T and B. hwajinpoensis SW-72T as genus Lottiidibacillus.</title>
        <authorList>
            <person name="Liu R."/>
            <person name="Huang Z."/>
        </authorList>
    </citation>
    <scope>NUCLEOTIDE SEQUENCE [LARGE SCALE GENOMIC DNA]</scope>
    <source>
        <strain evidence="17 18">BH030017</strain>
    </source>
</reference>
<dbReference type="PANTHER" id="PTHR45528">
    <property type="entry name" value="SENSOR HISTIDINE KINASE CPXA"/>
    <property type="match status" value="1"/>
</dbReference>
<dbReference type="InterPro" id="IPR050398">
    <property type="entry name" value="HssS/ArlS-like"/>
</dbReference>
<dbReference type="InterPro" id="IPR036890">
    <property type="entry name" value="HATPase_C_sf"/>
</dbReference>
<dbReference type="RefSeq" id="WP_113806502.1">
    <property type="nucleotide sequence ID" value="NZ_QOCW01000013.1"/>
</dbReference>
<dbReference type="EC" id="2.7.13.3" evidence="3"/>
<dbReference type="InterPro" id="IPR003594">
    <property type="entry name" value="HATPase_dom"/>
</dbReference>